<feature type="domain" description="Aminotransferase class V" evidence="4">
    <location>
        <begin position="23"/>
        <end position="333"/>
    </location>
</feature>
<evidence type="ECO:0000256" key="3">
    <source>
        <dbReference type="ARBA" id="ARBA00022898"/>
    </source>
</evidence>
<organism evidence="5">
    <name type="scientific">marine sediment metagenome</name>
    <dbReference type="NCBI Taxonomy" id="412755"/>
    <lineage>
        <taxon>unclassified sequences</taxon>
        <taxon>metagenomes</taxon>
        <taxon>ecological metagenomes</taxon>
    </lineage>
</organism>
<reference evidence="5" key="1">
    <citation type="journal article" date="2015" name="Nature">
        <title>Complex archaea that bridge the gap between prokaryotes and eukaryotes.</title>
        <authorList>
            <person name="Spang A."/>
            <person name="Saw J.H."/>
            <person name="Jorgensen S.L."/>
            <person name="Zaremba-Niedzwiedzka K."/>
            <person name="Martijn J."/>
            <person name="Lind A.E."/>
            <person name="van Eijk R."/>
            <person name="Schleper C."/>
            <person name="Guy L."/>
            <person name="Ettema T.J."/>
        </authorList>
    </citation>
    <scope>NUCLEOTIDE SEQUENCE</scope>
</reference>
<keyword evidence="3" id="KW-0663">Pyridoxal phosphate</keyword>
<dbReference type="GO" id="GO:0008453">
    <property type="term" value="F:alanine-glyoxylate transaminase activity"/>
    <property type="evidence" value="ECO:0007669"/>
    <property type="project" value="TreeGrafter"/>
</dbReference>
<dbReference type="PANTHER" id="PTHR21152">
    <property type="entry name" value="AMINOTRANSFERASE CLASS V"/>
    <property type="match status" value="1"/>
</dbReference>
<dbReference type="InterPro" id="IPR015424">
    <property type="entry name" value="PyrdxlP-dep_Trfase"/>
</dbReference>
<evidence type="ECO:0000259" key="4">
    <source>
        <dbReference type="Pfam" id="PF00266"/>
    </source>
</evidence>
<name>A0A0F9RIP5_9ZZZZ</name>
<dbReference type="AlphaFoldDB" id="A0A0F9RIP5"/>
<evidence type="ECO:0000256" key="1">
    <source>
        <dbReference type="ARBA" id="ARBA00001933"/>
    </source>
</evidence>
<dbReference type="EMBL" id="LAZR01000919">
    <property type="protein sequence ID" value="KKN54659.1"/>
    <property type="molecule type" value="Genomic_DNA"/>
</dbReference>
<comment type="cofactor">
    <cofactor evidence="1">
        <name>pyridoxal 5'-phosphate</name>
        <dbReference type="ChEBI" id="CHEBI:597326"/>
    </cofactor>
</comment>
<dbReference type="InterPro" id="IPR015422">
    <property type="entry name" value="PyrdxlP-dep_Trfase_small"/>
</dbReference>
<dbReference type="Gene3D" id="3.90.1150.10">
    <property type="entry name" value="Aspartate Aminotransferase, domain 1"/>
    <property type="match status" value="1"/>
</dbReference>
<evidence type="ECO:0000256" key="2">
    <source>
        <dbReference type="ARBA" id="ARBA00009236"/>
    </source>
</evidence>
<dbReference type="InterPro" id="IPR015421">
    <property type="entry name" value="PyrdxlP-dep_Trfase_major"/>
</dbReference>
<accession>A0A0F9RIP5</accession>
<dbReference type="GO" id="GO:0005777">
    <property type="term" value="C:peroxisome"/>
    <property type="evidence" value="ECO:0007669"/>
    <property type="project" value="TreeGrafter"/>
</dbReference>
<proteinExistence type="inferred from homology"/>
<dbReference type="GO" id="GO:0019265">
    <property type="term" value="P:glycine biosynthetic process, by transamination of glyoxylate"/>
    <property type="evidence" value="ECO:0007669"/>
    <property type="project" value="TreeGrafter"/>
</dbReference>
<dbReference type="PANTHER" id="PTHR21152:SF40">
    <property type="entry name" value="ALANINE--GLYOXYLATE AMINOTRANSFERASE"/>
    <property type="match status" value="1"/>
</dbReference>
<dbReference type="Gene3D" id="3.40.640.10">
    <property type="entry name" value="Type I PLP-dependent aspartate aminotransferase-like (Major domain)"/>
    <property type="match status" value="1"/>
</dbReference>
<evidence type="ECO:0000313" key="5">
    <source>
        <dbReference type="EMBL" id="KKN54659.1"/>
    </source>
</evidence>
<gene>
    <name evidence="5" type="ORF">LCGC14_0590320</name>
</gene>
<dbReference type="InterPro" id="IPR024169">
    <property type="entry name" value="SP_NH2Trfase/AEP_transaminase"/>
</dbReference>
<dbReference type="SUPFAM" id="SSF53383">
    <property type="entry name" value="PLP-dependent transferases"/>
    <property type="match status" value="1"/>
</dbReference>
<dbReference type="PIRSF" id="PIRSF000524">
    <property type="entry name" value="SPT"/>
    <property type="match status" value="1"/>
</dbReference>
<dbReference type="Pfam" id="PF00266">
    <property type="entry name" value="Aminotran_5"/>
    <property type="match status" value="1"/>
</dbReference>
<dbReference type="GO" id="GO:0004760">
    <property type="term" value="F:L-serine-pyruvate transaminase activity"/>
    <property type="evidence" value="ECO:0007669"/>
    <property type="project" value="TreeGrafter"/>
</dbReference>
<comment type="caution">
    <text evidence="5">The sequence shown here is derived from an EMBL/GenBank/DDBJ whole genome shotgun (WGS) entry which is preliminary data.</text>
</comment>
<dbReference type="InterPro" id="IPR000192">
    <property type="entry name" value="Aminotrans_V_dom"/>
</dbReference>
<protein>
    <recommendedName>
        <fullName evidence="4">Aminotransferase class V domain-containing protein</fullName>
    </recommendedName>
</protein>
<sequence length="376" mass="41001">MSKLFPSVDPDGLLEYSVVFNDRSLNHMSAPFQQVMRDISSTLRQVYNAKGAVIVPGGGSFGMEAVARQFANDEHCLVVRNGWFSYRWSQILEAGRITDKITVLKAKALDETPQAAYAPVPAETVAERIRAEKPAVVFVPHVETAAGIVLPDAYLKTIGDAVKDVNGLFVLDCVASGALWVDTKACGVDVLITAPQKGWSASPCAALITLSERAVARMEETTSSSFAADLRKWSQIMQTYESGSHGYHATMPTDTLVILRDAMLETLKTGPELLYQRQTELGKQVRELFYSAGFNSVAAPGFESSSVVVLHTDNINIHNTSLFREQGVQAAAGVPLMCDEPEGFRTFRIGLFGLEKLNNVDRTVKNLRVALEAIQG</sequence>
<comment type="similarity">
    <text evidence="2">Belongs to the class-V pyridoxal-phosphate-dependent aminotransferase family.</text>
</comment>